<feature type="region of interest" description="Disordered" evidence="2">
    <location>
        <begin position="86"/>
        <end position="148"/>
    </location>
</feature>
<evidence type="ECO:0000313" key="4">
    <source>
        <dbReference type="EMBL" id="MFD0915068.1"/>
    </source>
</evidence>
<dbReference type="PROSITE" id="PS50889">
    <property type="entry name" value="S4"/>
    <property type="match status" value="1"/>
</dbReference>
<organism evidence="4 5">
    <name type="scientific">Pseudahrensia aquimaris</name>
    <dbReference type="NCBI Taxonomy" id="744461"/>
    <lineage>
        <taxon>Bacteria</taxon>
        <taxon>Pseudomonadati</taxon>
        <taxon>Pseudomonadota</taxon>
        <taxon>Alphaproteobacteria</taxon>
        <taxon>Hyphomicrobiales</taxon>
        <taxon>Ahrensiaceae</taxon>
        <taxon>Pseudahrensia</taxon>
    </lineage>
</organism>
<sequence>MADDEEEPPILPEIVGDPTSKMRVDKWLWYTRTVKTRSLAQSLVKSGKIRINTVRIGSPSHTVVRDDVLTVTLDRQIKILKVRAPGTRRGPAPEAQLLYEDLSPPPVKRDPTGRPLKQAVREEGAGRPTKKERRELSRFRSQAGEQFD</sequence>
<feature type="domain" description="RNA-binding S4" evidence="3">
    <location>
        <begin position="22"/>
        <end position="85"/>
    </location>
</feature>
<name>A0ABW3FB36_9HYPH</name>
<evidence type="ECO:0000313" key="5">
    <source>
        <dbReference type="Proteomes" id="UP001597101"/>
    </source>
</evidence>
<gene>
    <name evidence="4" type="ORF">ACFQ14_01455</name>
</gene>
<reference evidence="5" key="1">
    <citation type="journal article" date="2019" name="Int. J. Syst. Evol. Microbiol.">
        <title>The Global Catalogue of Microorganisms (GCM) 10K type strain sequencing project: providing services to taxonomists for standard genome sequencing and annotation.</title>
        <authorList>
            <consortium name="The Broad Institute Genomics Platform"/>
            <consortium name="The Broad Institute Genome Sequencing Center for Infectious Disease"/>
            <person name="Wu L."/>
            <person name="Ma J."/>
        </authorList>
    </citation>
    <scope>NUCLEOTIDE SEQUENCE [LARGE SCALE GENOMIC DNA]</scope>
    <source>
        <strain evidence="5">CCUG 60023</strain>
    </source>
</reference>
<dbReference type="Proteomes" id="UP001597101">
    <property type="component" value="Unassembled WGS sequence"/>
</dbReference>
<accession>A0ABW3FB36</accession>
<keyword evidence="1" id="KW-0694">RNA-binding</keyword>
<dbReference type="CDD" id="cd00165">
    <property type="entry name" value="S4"/>
    <property type="match status" value="1"/>
</dbReference>
<feature type="compositionally biased region" description="Polar residues" evidence="2">
    <location>
        <begin position="139"/>
        <end position="148"/>
    </location>
</feature>
<evidence type="ECO:0000256" key="2">
    <source>
        <dbReference type="SAM" id="MobiDB-lite"/>
    </source>
</evidence>
<comment type="caution">
    <text evidence="4">The sequence shown here is derived from an EMBL/GenBank/DDBJ whole genome shotgun (WGS) entry which is preliminary data.</text>
</comment>
<dbReference type="InterPro" id="IPR036986">
    <property type="entry name" value="S4_RNA-bd_sf"/>
</dbReference>
<evidence type="ECO:0000259" key="3">
    <source>
        <dbReference type="SMART" id="SM00363"/>
    </source>
</evidence>
<dbReference type="SMART" id="SM00363">
    <property type="entry name" value="S4"/>
    <property type="match status" value="1"/>
</dbReference>
<dbReference type="InterPro" id="IPR002942">
    <property type="entry name" value="S4_RNA-bd"/>
</dbReference>
<proteinExistence type="predicted"/>
<dbReference type="Pfam" id="PF01479">
    <property type="entry name" value="S4"/>
    <property type="match status" value="1"/>
</dbReference>
<dbReference type="Gene3D" id="3.10.290.10">
    <property type="entry name" value="RNA-binding S4 domain"/>
    <property type="match status" value="1"/>
</dbReference>
<protein>
    <submittedName>
        <fullName evidence="4">RNA-binding S4 domain-containing protein</fullName>
    </submittedName>
</protein>
<evidence type="ECO:0000256" key="1">
    <source>
        <dbReference type="PROSITE-ProRule" id="PRU00182"/>
    </source>
</evidence>
<keyword evidence="5" id="KW-1185">Reference proteome</keyword>
<dbReference type="RefSeq" id="WP_377210919.1">
    <property type="nucleotide sequence ID" value="NZ_JBHTJV010000002.1"/>
</dbReference>
<dbReference type="EMBL" id="JBHTJV010000002">
    <property type="protein sequence ID" value="MFD0915068.1"/>
    <property type="molecule type" value="Genomic_DNA"/>
</dbReference>
<dbReference type="SUPFAM" id="SSF55174">
    <property type="entry name" value="Alpha-L RNA-binding motif"/>
    <property type="match status" value="1"/>
</dbReference>